<evidence type="ECO:0000313" key="4">
    <source>
        <dbReference type="EMBL" id="OQX90273.1"/>
    </source>
</evidence>
<dbReference type="GO" id="GO:0046100">
    <property type="term" value="P:hypoxanthine metabolic process"/>
    <property type="evidence" value="ECO:0007669"/>
    <property type="project" value="TreeGrafter"/>
</dbReference>
<keyword evidence="4" id="KW-0808">Transferase</keyword>
<dbReference type="CDD" id="cd06223">
    <property type="entry name" value="PRTases_typeI"/>
    <property type="match status" value="1"/>
</dbReference>
<dbReference type="GO" id="GO:0006178">
    <property type="term" value="P:guanine salvage"/>
    <property type="evidence" value="ECO:0007669"/>
    <property type="project" value="TreeGrafter"/>
</dbReference>
<dbReference type="Pfam" id="PF00156">
    <property type="entry name" value="Pribosyltran"/>
    <property type="match status" value="1"/>
</dbReference>
<dbReference type="SUPFAM" id="SSF53271">
    <property type="entry name" value="PRTase-like"/>
    <property type="match status" value="1"/>
</dbReference>
<dbReference type="InterPro" id="IPR050408">
    <property type="entry name" value="HGPRT"/>
</dbReference>
<gene>
    <name evidence="4" type="ORF">B6D57_04020</name>
</gene>
<dbReference type="GO" id="GO:0032263">
    <property type="term" value="P:GMP salvage"/>
    <property type="evidence" value="ECO:0007669"/>
    <property type="project" value="TreeGrafter"/>
</dbReference>
<dbReference type="InterPro" id="IPR029057">
    <property type="entry name" value="PRTase-like"/>
</dbReference>
<keyword evidence="4" id="KW-0328">Glycosyltransferase</keyword>
<dbReference type="PANTHER" id="PTHR43340">
    <property type="entry name" value="HYPOXANTHINE-GUANINE PHOSPHORIBOSYLTRANSFERASE"/>
    <property type="match status" value="1"/>
</dbReference>
<name>A0A1W9S0F4_9BACT</name>
<dbReference type="InterPro" id="IPR000836">
    <property type="entry name" value="PRTase_dom"/>
</dbReference>
<comment type="catalytic activity">
    <reaction evidence="2">
        <text>IMP + diphosphate = hypoxanthine + 5-phospho-alpha-D-ribose 1-diphosphate</text>
        <dbReference type="Rhea" id="RHEA:17973"/>
        <dbReference type="ChEBI" id="CHEBI:17368"/>
        <dbReference type="ChEBI" id="CHEBI:33019"/>
        <dbReference type="ChEBI" id="CHEBI:58017"/>
        <dbReference type="ChEBI" id="CHEBI:58053"/>
        <dbReference type="EC" id="2.4.2.8"/>
    </reaction>
    <physiologicalReaction direction="right-to-left" evidence="2">
        <dbReference type="Rhea" id="RHEA:17975"/>
    </physiologicalReaction>
</comment>
<dbReference type="GO" id="GO:0004422">
    <property type="term" value="F:hypoxanthine phosphoribosyltransferase activity"/>
    <property type="evidence" value="ECO:0007669"/>
    <property type="project" value="TreeGrafter"/>
</dbReference>
<evidence type="ECO:0000256" key="2">
    <source>
        <dbReference type="ARBA" id="ARBA00049402"/>
    </source>
</evidence>
<evidence type="ECO:0000259" key="3">
    <source>
        <dbReference type="Pfam" id="PF00156"/>
    </source>
</evidence>
<feature type="non-terminal residue" evidence="4">
    <location>
        <position position="1"/>
    </location>
</feature>
<accession>A0A1W9S0F4</accession>
<dbReference type="PANTHER" id="PTHR43340:SF1">
    <property type="entry name" value="HYPOXANTHINE PHOSPHORIBOSYLTRANSFERASE"/>
    <property type="match status" value="1"/>
</dbReference>
<dbReference type="Gene3D" id="3.40.50.2020">
    <property type="match status" value="1"/>
</dbReference>
<proteinExistence type="predicted"/>
<dbReference type="EMBL" id="NATQ01000078">
    <property type="protein sequence ID" value="OQX90273.1"/>
    <property type="molecule type" value="Genomic_DNA"/>
</dbReference>
<organism evidence="4 5">
    <name type="scientific">Candidatus Coatesbacteria bacterium 4484_99</name>
    <dbReference type="NCBI Taxonomy" id="1970774"/>
    <lineage>
        <taxon>Bacteria</taxon>
        <taxon>Candidatus Coatesiibacteriota</taxon>
    </lineage>
</organism>
<comment type="catalytic activity">
    <reaction evidence="1">
        <text>GMP + diphosphate = guanine + 5-phospho-alpha-D-ribose 1-diphosphate</text>
        <dbReference type="Rhea" id="RHEA:25424"/>
        <dbReference type="ChEBI" id="CHEBI:16235"/>
        <dbReference type="ChEBI" id="CHEBI:33019"/>
        <dbReference type="ChEBI" id="CHEBI:58017"/>
        <dbReference type="ChEBI" id="CHEBI:58115"/>
        <dbReference type="EC" id="2.4.2.8"/>
    </reaction>
    <physiologicalReaction direction="right-to-left" evidence="1">
        <dbReference type="Rhea" id="RHEA:25426"/>
    </physiologicalReaction>
</comment>
<dbReference type="GO" id="GO:0005829">
    <property type="term" value="C:cytosol"/>
    <property type="evidence" value="ECO:0007669"/>
    <property type="project" value="TreeGrafter"/>
</dbReference>
<evidence type="ECO:0000313" key="5">
    <source>
        <dbReference type="Proteomes" id="UP000192611"/>
    </source>
</evidence>
<evidence type="ECO:0000256" key="1">
    <source>
        <dbReference type="ARBA" id="ARBA00048811"/>
    </source>
</evidence>
<comment type="caution">
    <text evidence="4">The sequence shown here is derived from an EMBL/GenBank/DDBJ whole genome shotgun (WGS) entry which is preliminary data.</text>
</comment>
<dbReference type="Proteomes" id="UP000192611">
    <property type="component" value="Unassembled WGS sequence"/>
</dbReference>
<feature type="domain" description="Phosphoribosyltransferase" evidence="3">
    <location>
        <begin position="12"/>
        <end position="91"/>
    </location>
</feature>
<sequence length="105" mass="12021">REGTTPSGRVEITYDLQSNFKDRDLLIVEDIVDTGITLDYLLGQLKVRGAKSIAVATLLNKKERRKIDVKTDYVGFEVENKFYVGYGLDYKGMYRHLPFLATLEN</sequence>
<dbReference type="GO" id="GO:0000287">
    <property type="term" value="F:magnesium ion binding"/>
    <property type="evidence" value="ECO:0007669"/>
    <property type="project" value="TreeGrafter"/>
</dbReference>
<protein>
    <submittedName>
        <fullName evidence="4">Hypoxanthine phosphoribosyltransferase</fullName>
    </submittedName>
</protein>
<dbReference type="GO" id="GO:0032264">
    <property type="term" value="P:IMP salvage"/>
    <property type="evidence" value="ECO:0007669"/>
    <property type="project" value="TreeGrafter"/>
</dbReference>
<dbReference type="AlphaFoldDB" id="A0A1W9S0F4"/>
<reference evidence="5" key="1">
    <citation type="submission" date="2017-03" db="EMBL/GenBank/DDBJ databases">
        <title>Novel pathways for hydrocarbon cycling and metabolic interdependencies in hydrothermal sediment communities.</title>
        <authorList>
            <person name="Dombrowski N."/>
            <person name="Seitz K."/>
            <person name="Teske A."/>
            <person name="Baker B."/>
        </authorList>
    </citation>
    <scope>NUCLEOTIDE SEQUENCE [LARGE SCALE GENOMIC DNA]</scope>
</reference>